<dbReference type="Proteomes" id="UP000078240">
    <property type="component" value="Unassembled WGS sequence"/>
</dbReference>
<dbReference type="STRING" id="33203.A0A179GS24"/>
<evidence type="ECO:0000313" key="3">
    <source>
        <dbReference type="EMBL" id="KAK4090404.1"/>
    </source>
</evidence>
<protein>
    <submittedName>
        <fullName evidence="5">Glutamyl-tRNA(Gln) amidotransferase subunit A</fullName>
    </submittedName>
</protein>
<dbReference type="PANTHER" id="PTHR42678">
    <property type="entry name" value="AMIDASE"/>
    <property type="match status" value="1"/>
</dbReference>
<dbReference type="EMBL" id="LSBH01000004">
    <property type="protein sequence ID" value="OAQ80572.1"/>
    <property type="molecule type" value="Genomic_DNA"/>
</dbReference>
<gene>
    <name evidence="3" type="ORF">Purlil1_5076</name>
    <name evidence="5" type="ORF">VFPBJ_06157</name>
    <name evidence="4" type="ORF">VFPFJ_10765</name>
</gene>
<dbReference type="EMBL" id="JAWRVI010000015">
    <property type="protein sequence ID" value="KAK4090404.1"/>
    <property type="molecule type" value="Genomic_DNA"/>
</dbReference>
<comment type="caution">
    <text evidence="5">The sequence shown here is derived from an EMBL/GenBank/DDBJ whole genome shotgun (WGS) entry which is preliminary data.</text>
</comment>
<evidence type="ECO:0000313" key="5">
    <source>
        <dbReference type="EMBL" id="OAQ80572.1"/>
    </source>
</evidence>
<dbReference type="GeneID" id="28892881"/>
<feature type="chain" id="PRO_5008872755" evidence="1">
    <location>
        <begin position="27"/>
        <end position="568"/>
    </location>
</feature>
<feature type="domain" description="Amidase" evidence="2">
    <location>
        <begin position="70"/>
        <end position="533"/>
    </location>
</feature>
<evidence type="ECO:0000259" key="2">
    <source>
        <dbReference type="Pfam" id="PF01425"/>
    </source>
</evidence>
<evidence type="ECO:0000313" key="6">
    <source>
        <dbReference type="Proteomes" id="UP000078240"/>
    </source>
</evidence>
<evidence type="ECO:0000256" key="1">
    <source>
        <dbReference type="SAM" id="SignalP"/>
    </source>
</evidence>
<reference evidence="3 7" key="3">
    <citation type="journal article" date="2024" name="Microbiol. Resour. Announc.">
        <title>Genome annotations for the ascomycete fungi Trichoderma harzianum, Trichoderma aggressivum, and Purpureocillium lilacinum.</title>
        <authorList>
            <person name="Beijen E.P.W."/>
            <person name="Ohm R.A."/>
        </authorList>
    </citation>
    <scope>NUCLEOTIDE SEQUENCE [LARGE SCALE GENOMIC DNA]</scope>
    <source>
        <strain evidence="3 7">CBS 150709</strain>
    </source>
</reference>
<feature type="signal peptide" evidence="1">
    <location>
        <begin position="1"/>
        <end position="26"/>
    </location>
</feature>
<dbReference type="Pfam" id="PF01425">
    <property type="entry name" value="Amidase"/>
    <property type="match status" value="1"/>
</dbReference>
<dbReference type="Proteomes" id="UP000078340">
    <property type="component" value="Unassembled WGS sequence"/>
</dbReference>
<dbReference type="KEGG" id="plj:28892881"/>
<sequence>MLLRKGLGYQVIVALSTCTTLSTATSEQTTGYTGHRIQSTIRGEVYPLLLDATLEELRKGLDGGAFSSVDLVDAYIERIEQVNPFVRAVTEINPDARSIAAQRDAERKQGHGTLGPLYGIPVLVKNNIATADAMNNTAGSYALLGAKVPEDSHVVARLRNAGAIILGKTNLSQWANFRSTNSSNGWSAHGGQTIGAYYPGQDPLGSSSGSAVASSIGLAWAALGTDSVGSITAPAHVANVVAVKPTLGLTSRYLVIPYAEHADTIGPIARSVKDAAYLLSAIAGVDHKDGYTSEIPQEMKNRDYSKACTISGLEGRRLGVPRHLLSQRRGSPGKDSVARSFDAALDVMKNLGADIVDVELPGVKKLLDSHVKEFLAVLDADFVTNLSQYLSQLTSNPNKVNSLESVLEFTQNSPEEEYPRRNTVRWEQALARGYDNTAPKARQHQKVIDDLLGGPDGLDGVLRKKTLDAVIFPSTELTLLTVLIGSPIITVPLGFAPDTTPSRQSSSGYLNETGPNAPFGLAFAGSKWSEELLFGMAYAWEQASQVRGKVKPFVQPKTELEDIVRRTS</sequence>
<reference evidence="3" key="2">
    <citation type="submission" date="2023-11" db="EMBL/GenBank/DDBJ databases">
        <authorList>
            <person name="Beijen E."/>
            <person name="Ohm R.A."/>
        </authorList>
    </citation>
    <scope>NUCLEOTIDE SEQUENCE</scope>
    <source>
        <strain evidence="3">CBS 150709</strain>
    </source>
</reference>
<dbReference type="SUPFAM" id="SSF75304">
    <property type="entry name" value="Amidase signature (AS) enzymes"/>
    <property type="match status" value="1"/>
</dbReference>
<evidence type="ECO:0000313" key="7">
    <source>
        <dbReference type="Proteomes" id="UP001287286"/>
    </source>
</evidence>
<dbReference type="AlphaFoldDB" id="A0A179GS24"/>
<proteinExistence type="predicted"/>
<dbReference type="OMA" id="AYGGQCI"/>
<dbReference type="GO" id="GO:0016740">
    <property type="term" value="F:transferase activity"/>
    <property type="evidence" value="ECO:0007669"/>
    <property type="project" value="UniProtKB-KW"/>
</dbReference>
<dbReference type="InterPro" id="IPR023631">
    <property type="entry name" value="Amidase_dom"/>
</dbReference>
<keyword evidence="1" id="KW-0732">Signal</keyword>
<name>A0A179GS24_PURLI</name>
<dbReference type="Proteomes" id="UP001287286">
    <property type="component" value="Unassembled WGS sequence"/>
</dbReference>
<keyword evidence="7" id="KW-1185">Reference proteome</keyword>
<dbReference type="InterPro" id="IPR036928">
    <property type="entry name" value="AS_sf"/>
</dbReference>
<organism evidence="5 6">
    <name type="scientific">Purpureocillium lilacinum</name>
    <name type="common">Paecilomyces lilacinus</name>
    <dbReference type="NCBI Taxonomy" id="33203"/>
    <lineage>
        <taxon>Eukaryota</taxon>
        <taxon>Fungi</taxon>
        <taxon>Dikarya</taxon>
        <taxon>Ascomycota</taxon>
        <taxon>Pezizomycotina</taxon>
        <taxon>Sordariomycetes</taxon>
        <taxon>Hypocreomycetidae</taxon>
        <taxon>Hypocreales</taxon>
        <taxon>Ophiocordycipitaceae</taxon>
        <taxon>Purpureocillium</taxon>
    </lineage>
</organism>
<dbReference type="EMBL" id="LSBI01000016">
    <property type="protein sequence ID" value="OAQ75775.1"/>
    <property type="molecule type" value="Genomic_DNA"/>
</dbReference>
<dbReference type="PANTHER" id="PTHR42678:SF34">
    <property type="entry name" value="OS04G0183300 PROTEIN"/>
    <property type="match status" value="1"/>
</dbReference>
<accession>A0A179GS24</accession>
<keyword evidence="5" id="KW-0808">Transferase</keyword>
<evidence type="ECO:0000313" key="4">
    <source>
        <dbReference type="EMBL" id="OAQ75775.1"/>
    </source>
</evidence>
<dbReference type="Gene3D" id="3.90.1300.10">
    <property type="entry name" value="Amidase signature (AS) domain"/>
    <property type="match status" value="1"/>
</dbReference>
<reference evidence="5 6" key="1">
    <citation type="submission" date="2016-01" db="EMBL/GenBank/DDBJ databases">
        <title>Biosynthesis of antibiotic leucinostatins and their inhibition on Phytophthora in bio-control Purpureocillium lilacinum.</title>
        <authorList>
            <person name="Wang G."/>
            <person name="Liu Z."/>
            <person name="Lin R."/>
            <person name="Li E."/>
            <person name="Mao Z."/>
            <person name="Ling J."/>
            <person name="Yin W."/>
            <person name="Xie B."/>
        </authorList>
    </citation>
    <scope>NUCLEOTIDE SEQUENCE [LARGE SCALE GENOMIC DNA]</scope>
    <source>
        <strain evidence="5">PLBJ-1</strain>
        <strain evidence="4">PLFJ-1</strain>
    </source>
</reference>